<dbReference type="Proteomes" id="UP000054937">
    <property type="component" value="Unassembled WGS sequence"/>
</dbReference>
<dbReference type="PANTHER" id="PTHR10744">
    <property type="entry name" value="40S RIBOSOMAL PROTEIN S11 FAMILY MEMBER"/>
    <property type="match status" value="1"/>
</dbReference>
<name>A0A0V0R4S3_PSEPJ</name>
<dbReference type="OMA" id="KHYYVRN"/>
<dbReference type="GO" id="GO:1990904">
    <property type="term" value="C:ribonucleoprotein complex"/>
    <property type="evidence" value="ECO:0007669"/>
    <property type="project" value="UniProtKB-KW"/>
</dbReference>
<dbReference type="PANTHER" id="PTHR10744:SF1">
    <property type="entry name" value="SMALL RIBOSOMAL SUBUNIT PROTEIN US17M"/>
    <property type="match status" value="1"/>
</dbReference>
<dbReference type="InterPro" id="IPR012340">
    <property type="entry name" value="NA-bd_OB-fold"/>
</dbReference>
<sequence>MSSVWNLLNPIRNGGTNLKLLSGGREFFGTVIKHGKMDKTVTVKVNYQYYVQKYNGYVSRSSKFLCHDEENFTISGDKVVIKSCQPLSTRKHYFVRNIVKPFARDDFYKQEKNAMFEEEYQKLYKQFLQKQIDNTWIKNKKQEAKIKASSKARAMQTAIQKFRKIEAQQNAEKKQKLVEQKQKETEEEVKQEQNI</sequence>
<keyword evidence="3" id="KW-0687">Ribonucleoprotein</keyword>
<dbReference type="Pfam" id="PF00366">
    <property type="entry name" value="Ribosomal_S17"/>
    <property type="match status" value="1"/>
</dbReference>
<dbReference type="PRINTS" id="PR00973">
    <property type="entry name" value="RIBOSOMALS17"/>
</dbReference>
<evidence type="ECO:0000256" key="1">
    <source>
        <dbReference type="ARBA" id="ARBA00010254"/>
    </source>
</evidence>
<protein>
    <submittedName>
        <fullName evidence="5">Nucleic acid-binding, OB-fold</fullName>
    </submittedName>
</protein>
<feature type="region of interest" description="Disordered" evidence="4">
    <location>
        <begin position="173"/>
        <end position="195"/>
    </location>
</feature>
<dbReference type="Gene3D" id="2.40.50.140">
    <property type="entry name" value="Nucleic acid-binding proteins"/>
    <property type="match status" value="1"/>
</dbReference>
<keyword evidence="6" id="KW-1185">Reference proteome</keyword>
<comment type="similarity">
    <text evidence="1">Belongs to the universal ribosomal protein uS17 family.</text>
</comment>
<evidence type="ECO:0000313" key="6">
    <source>
        <dbReference type="Proteomes" id="UP000054937"/>
    </source>
</evidence>
<dbReference type="AlphaFoldDB" id="A0A0V0R4S3"/>
<reference evidence="5 6" key="1">
    <citation type="journal article" date="2015" name="Sci. Rep.">
        <title>Genome of the facultative scuticociliatosis pathogen Pseudocohnilembus persalinus provides insight into its virulence through horizontal gene transfer.</title>
        <authorList>
            <person name="Xiong J."/>
            <person name="Wang G."/>
            <person name="Cheng J."/>
            <person name="Tian M."/>
            <person name="Pan X."/>
            <person name="Warren A."/>
            <person name="Jiang C."/>
            <person name="Yuan D."/>
            <person name="Miao W."/>
        </authorList>
    </citation>
    <scope>NUCLEOTIDE SEQUENCE [LARGE SCALE GENOMIC DNA]</scope>
    <source>
        <strain evidence="5">36N120E</strain>
    </source>
</reference>
<comment type="caution">
    <text evidence="5">The sequence shown here is derived from an EMBL/GenBank/DDBJ whole genome shotgun (WGS) entry which is preliminary data.</text>
</comment>
<dbReference type="InterPro" id="IPR000266">
    <property type="entry name" value="Ribosomal_uS17"/>
</dbReference>
<proteinExistence type="inferred from homology"/>
<dbReference type="GO" id="GO:0005840">
    <property type="term" value="C:ribosome"/>
    <property type="evidence" value="ECO:0007669"/>
    <property type="project" value="UniProtKB-KW"/>
</dbReference>
<evidence type="ECO:0000256" key="2">
    <source>
        <dbReference type="ARBA" id="ARBA00022980"/>
    </source>
</evidence>
<dbReference type="GO" id="GO:0003735">
    <property type="term" value="F:structural constituent of ribosome"/>
    <property type="evidence" value="ECO:0007669"/>
    <property type="project" value="InterPro"/>
</dbReference>
<evidence type="ECO:0000256" key="4">
    <source>
        <dbReference type="SAM" id="MobiDB-lite"/>
    </source>
</evidence>
<keyword evidence="2" id="KW-0689">Ribosomal protein</keyword>
<dbReference type="GO" id="GO:0005739">
    <property type="term" value="C:mitochondrion"/>
    <property type="evidence" value="ECO:0007669"/>
    <property type="project" value="TreeGrafter"/>
</dbReference>
<organism evidence="5 6">
    <name type="scientific">Pseudocohnilembus persalinus</name>
    <name type="common">Ciliate</name>
    <dbReference type="NCBI Taxonomy" id="266149"/>
    <lineage>
        <taxon>Eukaryota</taxon>
        <taxon>Sar</taxon>
        <taxon>Alveolata</taxon>
        <taxon>Ciliophora</taxon>
        <taxon>Intramacronucleata</taxon>
        <taxon>Oligohymenophorea</taxon>
        <taxon>Scuticociliatia</taxon>
        <taxon>Philasterida</taxon>
        <taxon>Pseudocohnilembidae</taxon>
        <taxon>Pseudocohnilembus</taxon>
    </lineage>
</organism>
<gene>
    <name evidence="5" type="ORF">PPERSA_12230</name>
</gene>
<dbReference type="GO" id="GO:0006412">
    <property type="term" value="P:translation"/>
    <property type="evidence" value="ECO:0007669"/>
    <property type="project" value="InterPro"/>
</dbReference>
<dbReference type="InParanoid" id="A0A0V0R4S3"/>
<dbReference type="SUPFAM" id="SSF50249">
    <property type="entry name" value="Nucleic acid-binding proteins"/>
    <property type="match status" value="1"/>
</dbReference>
<accession>A0A0V0R4S3</accession>
<dbReference type="OrthoDB" id="274752at2759"/>
<dbReference type="EMBL" id="LDAU01000048">
    <property type="protein sequence ID" value="KRX09487.1"/>
    <property type="molecule type" value="Genomic_DNA"/>
</dbReference>
<dbReference type="CDD" id="cd00364">
    <property type="entry name" value="Ribosomal_uS17"/>
    <property type="match status" value="1"/>
</dbReference>
<evidence type="ECO:0000256" key="3">
    <source>
        <dbReference type="ARBA" id="ARBA00023274"/>
    </source>
</evidence>
<evidence type="ECO:0000313" key="5">
    <source>
        <dbReference type="EMBL" id="KRX09487.1"/>
    </source>
</evidence>